<keyword evidence="3" id="KW-1185">Reference proteome</keyword>
<dbReference type="Proteomes" id="UP001215151">
    <property type="component" value="Unassembled WGS sequence"/>
</dbReference>
<feature type="region of interest" description="Disordered" evidence="1">
    <location>
        <begin position="1"/>
        <end position="72"/>
    </location>
</feature>
<dbReference type="EMBL" id="JAPEVG010000303">
    <property type="protein sequence ID" value="KAJ8469157.1"/>
    <property type="molecule type" value="Genomic_DNA"/>
</dbReference>
<evidence type="ECO:0000313" key="2">
    <source>
        <dbReference type="EMBL" id="KAJ8469157.1"/>
    </source>
</evidence>
<feature type="compositionally biased region" description="Basic and acidic residues" evidence="1">
    <location>
        <begin position="50"/>
        <end position="63"/>
    </location>
</feature>
<protein>
    <submittedName>
        <fullName evidence="2">Uncharacterized protein</fullName>
    </submittedName>
</protein>
<dbReference type="AlphaFoldDB" id="A0AAD7X5V7"/>
<accession>A0AAD7X5V7</accession>
<name>A0AAD7X5V7_9APHY</name>
<gene>
    <name evidence="2" type="ORF">ONZ51_g9188</name>
</gene>
<evidence type="ECO:0000313" key="3">
    <source>
        <dbReference type="Proteomes" id="UP001215151"/>
    </source>
</evidence>
<proteinExistence type="predicted"/>
<evidence type="ECO:0000256" key="1">
    <source>
        <dbReference type="SAM" id="MobiDB-lite"/>
    </source>
</evidence>
<feature type="compositionally biased region" description="Polar residues" evidence="1">
    <location>
        <begin position="1"/>
        <end position="34"/>
    </location>
</feature>
<organism evidence="2 3">
    <name type="scientific">Trametes cubensis</name>
    <dbReference type="NCBI Taxonomy" id="1111947"/>
    <lineage>
        <taxon>Eukaryota</taxon>
        <taxon>Fungi</taxon>
        <taxon>Dikarya</taxon>
        <taxon>Basidiomycota</taxon>
        <taxon>Agaricomycotina</taxon>
        <taxon>Agaricomycetes</taxon>
        <taxon>Polyporales</taxon>
        <taxon>Polyporaceae</taxon>
        <taxon>Trametes</taxon>
    </lineage>
</organism>
<reference evidence="2" key="1">
    <citation type="submission" date="2022-11" db="EMBL/GenBank/DDBJ databases">
        <title>Genome Sequence of Cubamyces cubensis.</title>
        <authorList>
            <person name="Buettner E."/>
        </authorList>
    </citation>
    <scope>NUCLEOTIDE SEQUENCE</scope>
    <source>
        <strain evidence="2">MPL-01</strain>
    </source>
</reference>
<sequence>MQSSVQTSADTNVEPRAQTSADMPTASPAQTSELTDLREEPPMRTSADALTEHPIETITDPRTEPIQSSGSADGNLPRWIWALRQLASVSTDAPALDDSVLVRHPSHHELCRLYRDCLQHLRGRYAATSLVCSVQEDLQKTPLWNLPVCFGSLANFMADVMPLSPSGQEDPTSFDQY</sequence>
<comment type="caution">
    <text evidence="2">The sequence shown here is derived from an EMBL/GenBank/DDBJ whole genome shotgun (WGS) entry which is preliminary data.</text>
</comment>